<dbReference type="RefSeq" id="WP_369312977.1">
    <property type="nucleotide sequence ID" value="NZ_JBEHZE010000001.1"/>
</dbReference>
<protein>
    <recommendedName>
        <fullName evidence="1">VOC domain-containing protein</fullName>
    </recommendedName>
</protein>
<dbReference type="InterPro" id="IPR029068">
    <property type="entry name" value="Glyas_Bleomycin-R_OHBP_Dase"/>
</dbReference>
<comment type="caution">
    <text evidence="2">The sequence shown here is derived from an EMBL/GenBank/DDBJ whole genome shotgun (WGS) entry which is preliminary data.</text>
</comment>
<name>A0ABV3Z2N7_9PROT</name>
<accession>A0ABV3Z2N7</accession>
<dbReference type="Proteomes" id="UP001560685">
    <property type="component" value="Unassembled WGS sequence"/>
</dbReference>
<proteinExistence type="predicted"/>
<dbReference type="Gene3D" id="3.10.180.10">
    <property type="entry name" value="2,3-Dihydroxybiphenyl 1,2-Dioxygenase, domain 1"/>
    <property type="match status" value="1"/>
</dbReference>
<evidence type="ECO:0000313" key="2">
    <source>
        <dbReference type="EMBL" id="MEX6633041.1"/>
    </source>
</evidence>
<feature type="domain" description="VOC" evidence="1">
    <location>
        <begin position="5"/>
        <end position="123"/>
    </location>
</feature>
<gene>
    <name evidence="2" type="ORF">ABFZ84_05710</name>
</gene>
<reference evidence="2 3" key="1">
    <citation type="submission" date="2024-05" db="EMBL/GenBank/DDBJ databases">
        <title>Three bacterial strains, DH-69, EH-24, and ECK-19 isolated from coastal sediments.</title>
        <authorList>
            <person name="Ye Y.-Q."/>
            <person name="Du Z.-J."/>
        </authorList>
    </citation>
    <scope>NUCLEOTIDE SEQUENCE [LARGE SCALE GENOMIC DNA]</scope>
    <source>
        <strain evidence="2 3">ECK-19</strain>
    </source>
</reference>
<dbReference type="SUPFAM" id="SSF54593">
    <property type="entry name" value="Glyoxalase/Bleomycin resistance protein/Dihydroxybiphenyl dioxygenase"/>
    <property type="match status" value="1"/>
</dbReference>
<organism evidence="2 3">
    <name type="scientific">Hyphococcus lacteus</name>
    <dbReference type="NCBI Taxonomy" id="3143536"/>
    <lineage>
        <taxon>Bacteria</taxon>
        <taxon>Pseudomonadati</taxon>
        <taxon>Pseudomonadota</taxon>
        <taxon>Alphaproteobacteria</taxon>
        <taxon>Parvularculales</taxon>
        <taxon>Parvularculaceae</taxon>
        <taxon>Hyphococcus</taxon>
    </lineage>
</organism>
<dbReference type="InterPro" id="IPR037523">
    <property type="entry name" value="VOC_core"/>
</dbReference>
<dbReference type="PROSITE" id="PS51819">
    <property type="entry name" value="VOC"/>
    <property type="match status" value="1"/>
</dbReference>
<sequence>MKVLGIRFCKVAKAEDAQAIAAVLGENGLGLKTTNMGQSEVFNGAVFPVGDAPLGEGSWIELWPTDENMPEMTMLQIVVDDSDAFAERAKEKGVDVKGPDDAHGERIYYIAGAGGFPIAFVSKVK</sequence>
<keyword evidence="3" id="KW-1185">Reference proteome</keyword>
<evidence type="ECO:0000313" key="3">
    <source>
        <dbReference type="Proteomes" id="UP001560685"/>
    </source>
</evidence>
<dbReference type="EMBL" id="JBEHZE010000001">
    <property type="protein sequence ID" value="MEX6633041.1"/>
    <property type="molecule type" value="Genomic_DNA"/>
</dbReference>
<evidence type="ECO:0000259" key="1">
    <source>
        <dbReference type="PROSITE" id="PS51819"/>
    </source>
</evidence>